<dbReference type="SUPFAM" id="SSF55331">
    <property type="entry name" value="Tautomerase/MIF"/>
    <property type="match status" value="1"/>
</dbReference>
<comment type="caution">
    <text evidence="1">The sequence shown here is derived from an EMBL/GenBank/DDBJ whole genome shotgun (WGS) entry which is preliminary data.</text>
</comment>
<dbReference type="AlphaFoldDB" id="A0A066Z8Y8"/>
<dbReference type="InterPro" id="IPR014347">
    <property type="entry name" value="Tautomerase/MIF_sf"/>
</dbReference>
<reference evidence="1 2" key="1">
    <citation type="submission" date="2014-05" db="EMBL/GenBank/DDBJ databases">
        <title>Draft Genome Sequence of Kitasatospora cheerisanensis KCTC 2395.</title>
        <authorList>
            <person name="Nam D.H."/>
        </authorList>
    </citation>
    <scope>NUCLEOTIDE SEQUENCE [LARGE SCALE GENOMIC DNA]</scope>
    <source>
        <strain evidence="1 2">KCTC 2395</strain>
    </source>
</reference>
<evidence type="ECO:0000313" key="2">
    <source>
        <dbReference type="Proteomes" id="UP000027178"/>
    </source>
</evidence>
<protein>
    <recommendedName>
        <fullName evidence="3">Isomerase</fullName>
    </recommendedName>
</protein>
<dbReference type="PATRIC" id="fig|1348663.4.peg.1363"/>
<keyword evidence="2" id="KW-1185">Reference proteome</keyword>
<sequence>MPLITVDYTDRLADCFDRRGFGLALNRLAVKLIDAKPEGCKTRFRRTEEAVIGADAETFALVAIDFEIFPGRNPQAKAALAEAVLAALPEYLGADPGAVQATVSIAETDRESYRSAAFGG</sequence>
<name>A0A066Z8Y8_9ACTN</name>
<dbReference type="PANTHER" id="PTHR37950">
    <property type="entry name" value="4-HYDROXYPHENYLACETATE CATABOLISM PROTEIN"/>
    <property type="match status" value="1"/>
</dbReference>
<dbReference type="OrthoDB" id="7203947at2"/>
<dbReference type="Gene3D" id="3.30.429.10">
    <property type="entry name" value="Macrophage Migration Inhibitory Factor"/>
    <property type="match status" value="1"/>
</dbReference>
<dbReference type="InterPro" id="IPR004220">
    <property type="entry name" value="5-COMe_2-OHmuconate_Isoase"/>
</dbReference>
<dbReference type="HOGENOM" id="CLU_139188_0_0_11"/>
<gene>
    <name evidence="1" type="ORF">KCH_14210</name>
</gene>
<dbReference type="GO" id="GO:0008704">
    <property type="term" value="F:5-carboxymethyl-2-hydroxymuconate delta-isomerase activity"/>
    <property type="evidence" value="ECO:0007669"/>
    <property type="project" value="InterPro"/>
</dbReference>
<accession>A0A066Z8Y8</accession>
<dbReference type="eggNOG" id="COG3232">
    <property type="taxonomic scope" value="Bacteria"/>
</dbReference>
<evidence type="ECO:0008006" key="3">
    <source>
        <dbReference type="Google" id="ProtNLM"/>
    </source>
</evidence>
<organism evidence="1 2">
    <name type="scientific">Kitasatospora cheerisanensis KCTC 2395</name>
    <dbReference type="NCBI Taxonomy" id="1348663"/>
    <lineage>
        <taxon>Bacteria</taxon>
        <taxon>Bacillati</taxon>
        <taxon>Actinomycetota</taxon>
        <taxon>Actinomycetes</taxon>
        <taxon>Kitasatosporales</taxon>
        <taxon>Streptomycetaceae</taxon>
        <taxon>Kitasatospora</taxon>
    </lineage>
</organism>
<proteinExistence type="predicted"/>
<evidence type="ECO:0000313" key="1">
    <source>
        <dbReference type="EMBL" id="KDN86791.1"/>
    </source>
</evidence>
<dbReference type="Proteomes" id="UP000027178">
    <property type="component" value="Unassembled WGS sequence"/>
</dbReference>
<dbReference type="EMBL" id="JNBY01000053">
    <property type="protein sequence ID" value="KDN86791.1"/>
    <property type="molecule type" value="Genomic_DNA"/>
</dbReference>
<dbReference type="PANTHER" id="PTHR37950:SF1">
    <property type="entry name" value="4-HYDROXYPHENYLACETATE CATABOLISM PROTEIN"/>
    <property type="match status" value="1"/>
</dbReference>
<dbReference type="RefSeq" id="WP_035860114.1">
    <property type="nucleotide sequence ID" value="NZ_KK853997.1"/>
</dbReference>